<evidence type="ECO:0000256" key="1">
    <source>
        <dbReference type="SAM" id="Coils"/>
    </source>
</evidence>
<sequence length="153" mass="18091">MRLYRMQITNYPPEAFGAPYKDPESGETFSDFDRSWKPEGWKEHVDDQADNWGRTWAQDAREDNYRFFWPSEKRTFLTKEAAESKAWAVRRWGGQAIVLEAEVGEFVEVEAARRNRQDAKDLEKAKKLRDKAEKLKQEAAELERSAKQPDWNF</sequence>
<dbReference type="Proteomes" id="UP001060018">
    <property type="component" value="Chromosome"/>
</dbReference>
<dbReference type="EMBL" id="CP102487">
    <property type="protein sequence ID" value="UUX60145.1"/>
    <property type="molecule type" value="Genomic_DNA"/>
</dbReference>
<organism evidence="2 3">
    <name type="scientific">Glutamicibacter halophytocola</name>
    <dbReference type="NCBI Taxonomy" id="1933880"/>
    <lineage>
        <taxon>Bacteria</taxon>
        <taxon>Bacillati</taxon>
        <taxon>Actinomycetota</taxon>
        <taxon>Actinomycetes</taxon>
        <taxon>Micrococcales</taxon>
        <taxon>Micrococcaceae</taxon>
        <taxon>Glutamicibacter</taxon>
    </lineage>
</organism>
<keyword evidence="1" id="KW-0175">Coiled coil</keyword>
<name>A0AA95BRB5_9MICC</name>
<dbReference type="RefSeq" id="WP_257746130.1">
    <property type="nucleotide sequence ID" value="NZ_CP102487.1"/>
</dbReference>
<dbReference type="AlphaFoldDB" id="A0AA95BRB5"/>
<evidence type="ECO:0000313" key="3">
    <source>
        <dbReference type="Proteomes" id="UP001060018"/>
    </source>
</evidence>
<feature type="coiled-coil region" evidence="1">
    <location>
        <begin position="115"/>
        <end position="148"/>
    </location>
</feature>
<evidence type="ECO:0000313" key="2">
    <source>
        <dbReference type="EMBL" id="UUX60145.1"/>
    </source>
</evidence>
<gene>
    <name evidence="2" type="ORF">NUH22_05915</name>
</gene>
<accession>A0AA95BRB5</accession>
<protein>
    <submittedName>
        <fullName evidence="2">Uncharacterized protein</fullName>
    </submittedName>
</protein>
<reference evidence="2" key="1">
    <citation type="journal article" date="2022" name="Pest Manag. Sci.">
        <title>Glutamicibacter halophytocola-mediated host fitness of potato tuber moth on Solanaceae crops.</title>
        <authorList>
            <person name="Wang W."/>
            <person name="Xiao G."/>
            <person name="Du G."/>
            <person name="Chang L."/>
            <person name="Yang Y."/>
            <person name="Ye J."/>
            <person name="Chen B."/>
        </authorList>
    </citation>
    <scope>NUCLEOTIDE SEQUENCE</scope>
    <source>
        <strain evidence="2">S2</strain>
    </source>
</reference>
<proteinExistence type="predicted"/>